<comment type="pathway">
    <text evidence="3 9">Metabolic intermediate biosynthesis; chorismate biosynthesis; chorismate from D-erythrose 4-phosphate and phosphoenolpyruvate: step 3/7.</text>
</comment>
<dbReference type="Pfam" id="PF01220">
    <property type="entry name" value="DHquinase_II"/>
    <property type="match status" value="1"/>
</dbReference>
<comment type="subunit">
    <text evidence="5 9">Homododecamer.</text>
</comment>
<dbReference type="EC" id="4.2.1.10" evidence="6 9"/>
<protein>
    <recommendedName>
        <fullName evidence="6 9">3-dehydroquinate dehydratase</fullName>
        <shortName evidence="9">3-dehydroquinase</shortName>
        <ecNumber evidence="6 9">4.2.1.10</ecNumber>
    </recommendedName>
    <alternativeName>
        <fullName evidence="9">Type II DHQase</fullName>
    </alternativeName>
</protein>
<feature type="binding site" evidence="9">
    <location>
        <position position="74"/>
    </location>
    <ligand>
        <name>substrate</name>
    </ligand>
</feature>
<accession>A0ABU5I2U1</accession>
<reference evidence="10 11" key="1">
    <citation type="submission" date="2023-12" db="EMBL/GenBank/DDBJ databases">
        <title>Description of Novel Strain Fulvimarina sp. 2208YS6-2-32 isolated from Uroteuthis (Photololigo) edulis.</title>
        <authorList>
            <person name="Park J.-S."/>
        </authorList>
    </citation>
    <scope>NUCLEOTIDE SEQUENCE [LARGE SCALE GENOMIC DNA]</scope>
    <source>
        <strain evidence="10 11">2208YS6-2-32</strain>
    </source>
</reference>
<evidence type="ECO:0000256" key="1">
    <source>
        <dbReference type="ARBA" id="ARBA00001864"/>
    </source>
</evidence>
<comment type="caution">
    <text evidence="10">The sequence shown here is derived from an EMBL/GenBank/DDBJ whole genome shotgun (WGS) entry which is preliminary data.</text>
</comment>
<feature type="binding site" evidence="9">
    <location>
        <position position="111"/>
    </location>
    <ligand>
        <name>substrate</name>
    </ligand>
</feature>
<dbReference type="NCBIfam" id="NF003807">
    <property type="entry name" value="PRK05395.1-4"/>
    <property type="match status" value="1"/>
</dbReference>
<evidence type="ECO:0000256" key="9">
    <source>
        <dbReference type="HAMAP-Rule" id="MF_00169"/>
    </source>
</evidence>
<dbReference type="NCBIfam" id="TIGR01088">
    <property type="entry name" value="aroQ"/>
    <property type="match status" value="1"/>
</dbReference>
<feature type="binding site" evidence="9">
    <location>
        <begin position="101"/>
        <end position="102"/>
    </location>
    <ligand>
        <name>substrate</name>
    </ligand>
</feature>
<dbReference type="HAMAP" id="MF_00169">
    <property type="entry name" value="AroQ"/>
    <property type="match status" value="1"/>
</dbReference>
<dbReference type="SUPFAM" id="SSF52304">
    <property type="entry name" value="Type II 3-dehydroquinate dehydratase"/>
    <property type="match status" value="1"/>
</dbReference>
<keyword evidence="8 9" id="KW-0456">Lyase</keyword>
<dbReference type="PIRSF" id="PIRSF001399">
    <property type="entry name" value="DHquinase_II"/>
    <property type="match status" value="1"/>
</dbReference>
<dbReference type="EMBL" id="JAXLPB010000003">
    <property type="protein sequence ID" value="MDY8109672.1"/>
    <property type="molecule type" value="Genomic_DNA"/>
</dbReference>
<evidence type="ECO:0000256" key="2">
    <source>
        <dbReference type="ARBA" id="ARBA00003924"/>
    </source>
</evidence>
<dbReference type="NCBIfam" id="NF003806">
    <property type="entry name" value="PRK05395.1-3"/>
    <property type="match status" value="1"/>
</dbReference>
<feature type="binding site" evidence="9">
    <location>
        <position position="80"/>
    </location>
    <ligand>
        <name>substrate</name>
    </ligand>
</feature>
<dbReference type="NCBIfam" id="NF003805">
    <property type="entry name" value="PRK05395.1-2"/>
    <property type="match status" value="1"/>
</dbReference>
<comment type="catalytic activity">
    <reaction evidence="1 9">
        <text>3-dehydroquinate = 3-dehydroshikimate + H2O</text>
        <dbReference type="Rhea" id="RHEA:21096"/>
        <dbReference type="ChEBI" id="CHEBI:15377"/>
        <dbReference type="ChEBI" id="CHEBI:16630"/>
        <dbReference type="ChEBI" id="CHEBI:32364"/>
        <dbReference type="EC" id="4.2.1.10"/>
    </reaction>
</comment>
<evidence type="ECO:0000313" key="10">
    <source>
        <dbReference type="EMBL" id="MDY8109672.1"/>
    </source>
</evidence>
<keyword evidence="7 9" id="KW-0057">Aromatic amino acid biosynthesis</keyword>
<feature type="site" description="Transition state stabilizer" evidence="9">
    <location>
        <position position="18"/>
    </location>
</feature>
<evidence type="ECO:0000256" key="7">
    <source>
        <dbReference type="ARBA" id="ARBA00023141"/>
    </source>
</evidence>
<keyword evidence="11" id="KW-1185">Reference proteome</keyword>
<dbReference type="PANTHER" id="PTHR21272">
    <property type="entry name" value="CATABOLIC 3-DEHYDROQUINASE"/>
    <property type="match status" value="1"/>
</dbReference>
<dbReference type="PANTHER" id="PTHR21272:SF3">
    <property type="entry name" value="CATABOLIC 3-DEHYDROQUINASE"/>
    <property type="match status" value="1"/>
</dbReference>
<dbReference type="InterPro" id="IPR036441">
    <property type="entry name" value="DHquinase_II_sf"/>
</dbReference>
<comment type="function">
    <text evidence="2 9">Catalyzes a trans-dehydration via an enolate intermediate.</text>
</comment>
<dbReference type="Gene3D" id="3.40.50.9100">
    <property type="entry name" value="Dehydroquinase, class II"/>
    <property type="match status" value="1"/>
</dbReference>
<comment type="similarity">
    <text evidence="4 9">Belongs to the type-II 3-dehydroquinase family.</text>
</comment>
<gene>
    <name evidence="9 10" type="primary">aroQ</name>
    <name evidence="10" type="ORF">U0C82_11040</name>
</gene>
<dbReference type="InterPro" id="IPR001874">
    <property type="entry name" value="DHquinase_II"/>
</dbReference>
<feature type="active site" description="Proton acceptor" evidence="9">
    <location>
        <position position="23"/>
    </location>
</feature>
<dbReference type="Proteomes" id="UP001294412">
    <property type="component" value="Unassembled WGS sequence"/>
</dbReference>
<feature type="binding site" evidence="9">
    <location>
        <position position="87"/>
    </location>
    <ligand>
        <name>substrate</name>
    </ligand>
</feature>
<dbReference type="CDD" id="cd00466">
    <property type="entry name" value="DHQase_II"/>
    <property type="match status" value="1"/>
</dbReference>
<dbReference type="InterPro" id="IPR018509">
    <property type="entry name" value="DHquinase_II_CS"/>
</dbReference>
<evidence type="ECO:0000256" key="6">
    <source>
        <dbReference type="ARBA" id="ARBA00012060"/>
    </source>
</evidence>
<sequence length="145" mass="15855">MAEIMILNGPNLNLLGKRQPEIYGRETLADVEAACAALARDAGHAVRLHQSNREYEIIDWIHEARERAAAIVINPAAFTHTSVAILDALNAYEGLVFEVHISNVHKREAFRHHSFVSARADGVIAGFGVEGYSLAVRRVCSLLAG</sequence>
<proteinExistence type="inferred from homology"/>
<dbReference type="RefSeq" id="WP_322187153.1">
    <property type="nucleotide sequence ID" value="NZ_JAXLPB010000003.1"/>
</dbReference>
<evidence type="ECO:0000313" key="11">
    <source>
        <dbReference type="Proteomes" id="UP001294412"/>
    </source>
</evidence>
<evidence type="ECO:0000256" key="5">
    <source>
        <dbReference type="ARBA" id="ARBA00011193"/>
    </source>
</evidence>
<evidence type="ECO:0000256" key="3">
    <source>
        <dbReference type="ARBA" id="ARBA00004902"/>
    </source>
</evidence>
<evidence type="ECO:0000256" key="8">
    <source>
        <dbReference type="ARBA" id="ARBA00023239"/>
    </source>
</evidence>
<organism evidence="10 11">
    <name type="scientific">Fulvimarina uroteuthidis</name>
    <dbReference type="NCBI Taxonomy" id="3098149"/>
    <lineage>
        <taxon>Bacteria</taxon>
        <taxon>Pseudomonadati</taxon>
        <taxon>Pseudomonadota</taxon>
        <taxon>Alphaproteobacteria</taxon>
        <taxon>Hyphomicrobiales</taxon>
        <taxon>Aurantimonadaceae</taxon>
        <taxon>Fulvimarina</taxon>
    </lineage>
</organism>
<keyword evidence="9" id="KW-0028">Amino-acid biosynthesis</keyword>
<dbReference type="GO" id="GO:0003855">
    <property type="term" value="F:3-dehydroquinate dehydratase activity"/>
    <property type="evidence" value="ECO:0007669"/>
    <property type="project" value="UniProtKB-EC"/>
</dbReference>
<evidence type="ECO:0000256" key="4">
    <source>
        <dbReference type="ARBA" id="ARBA00011037"/>
    </source>
</evidence>
<feature type="active site" description="Proton donor" evidence="9">
    <location>
        <position position="100"/>
    </location>
</feature>
<dbReference type="PROSITE" id="PS01029">
    <property type="entry name" value="DEHYDROQUINASE_II"/>
    <property type="match status" value="1"/>
</dbReference>
<name>A0ABU5I2U1_9HYPH</name>